<protein>
    <recommendedName>
        <fullName evidence="5">DUF3106 domain-containing protein</fullName>
    </recommendedName>
</protein>
<keyword evidence="2" id="KW-0732">Signal</keyword>
<reference evidence="4" key="1">
    <citation type="journal article" date="2019" name="Int. J. Syst. Evol. Microbiol.">
        <title>The Global Catalogue of Microorganisms (GCM) 10K type strain sequencing project: providing services to taxonomists for standard genome sequencing and annotation.</title>
        <authorList>
            <consortium name="The Broad Institute Genomics Platform"/>
            <consortium name="The Broad Institute Genome Sequencing Center for Infectious Disease"/>
            <person name="Wu L."/>
            <person name="Ma J."/>
        </authorList>
    </citation>
    <scope>NUCLEOTIDE SEQUENCE [LARGE SCALE GENOMIC DNA]</scope>
    <source>
        <strain evidence="4">CGMCC 1.15905</strain>
    </source>
</reference>
<dbReference type="InterPro" id="IPR021455">
    <property type="entry name" value="DUF3106"/>
</dbReference>
<feature type="compositionally biased region" description="Pro residues" evidence="1">
    <location>
        <begin position="167"/>
        <end position="176"/>
    </location>
</feature>
<feature type="signal peptide" evidence="2">
    <location>
        <begin position="1"/>
        <end position="27"/>
    </location>
</feature>
<organism evidence="3 4">
    <name type="scientific">Arenimonas soli</name>
    <dbReference type="NCBI Taxonomy" id="2269504"/>
    <lineage>
        <taxon>Bacteria</taxon>
        <taxon>Pseudomonadati</taxon>
        <taxon>Pseudomonadota</taxon>
        <taxon>Gammaproteobacteria</taxon>
        <taxon>Lysobacterales</taxon>
        <taxon>Lysobacteraceae</taxon>
        <taxon>Arenimonas</taxon>
    </lineage>
</organism>
<gene>
    <name evidence="3" type="ORF">GCM10011521_04560</name>
</gene>
<name>A0ABQ1HCL2_9GAMM</name>
<accession>A0ABQ1HCL2</accession>
<dbReference type="Proteomes" id="UP000623419">
    <property type="component" value="Unassembled WGS sequence"/>
</dbReference>
<dbReference type="RefSeq" id="WP_188660795.1">
    <property type="nucleotide sequence ID" value="NZ_BMKC01000001.1"/>
</dbReference>
<evidence type="ECO:0000256" key="1">
    <source>
        <dbReference type="SAM" id="MobiDB-lite"/>
    </source>
</evidence>
<sequence length="176" mass="20199">MKSRLPGPRRLPWLLALLLAVSLPALAHERGDRGRQHGHEPTGHGPVAVPAGVTVPSWDELSPEQRKYLGRHEAEWDTLPASRRVHALERAERRARWEAMPPEQRERIRQGMRNYRDMTPAQREKAREAMRVMRSLPEDQRERLKKQWRAMSPEQRRAWLETGGPGISPPPDGGGD</sequence>
<evidence type="ECO:0008006" key="5">
    <source>
        <dbReference type="Google" id="ProtNLM"/>
    </source>
</evidence>
<evidence type="ECO:0000313" key="3">
    <source>
        <dbReference type="EMBL" id="GGA69457.1"/>
    </source>
</evidence>
<proteinExistence type="predicted"/>
<comment type="caution">
    <text evidence="3">The sequence shown here is derived from an EMBL/GenBank/DDBJ whole genome shotgun (WGS) entry which is preliminary data.</text>
</comment>
<feature type="compositionally biased region" description="Basic and acidic residues" evidence="1">
    <location>
        <begin position="99"/>
        <end position="109"/>
    </location>
</feature>
<feature type="compositionally biased region" description="Low complexity" evidence="1">
    <location>
        <begin position="43"/>
        <end position="56"/>
    </location>
</feature>
<evidence type="ECO:0000313" key="4">
    <source>
        <dbReference type="Proteomes" id="UP000623419"/>
    </source>
</evidence>
<evidence type="ECO:0000256" key="2">
    <source>
        <dbReference type="SAM" id="SignalP"/>
    </source>
</evidence>
<feature type="compositionally biased region" description="Basic and acidic residues" evidence="1">
    <location>
        <begin position="30"/>
        <end position="42"/>
    </location>
</feature>
<dbReference type="EMBL" id="BMKC01000001">
    <property type="protein sequence ID" value="GGA69457.1"/>
    <property type="molecule type" value="Genomic_DNA"/>
</dbReference>
<feature type="region of interest" description="Disordered" evidence="1">
    <location>
        <begin position="99"/>
        <end position="176"/>
    </location>
</feature>
<feature type="compositionally biased region" description="Basic and acidic residues" evidence="1">
    <location>
        <begin position="122"/>
        <end position="142"/>
    </location>
</feature>
<keyword evidence="4" id="KW-1185">Reference proteome</keyword>
<feature type="chain" id="PRO_5045204191" description="DUF3106 domain-containing protein" evidence="2">
    <location>
        <begin position="28"/>
        <end position="176"/>
    </location>
</feature>
<dbReference type="Pfam" id="PF11304">
    <property type="entry name" value="DUF3106"/>
    <property type="match status" value="1"/>
</dbReference>
<feature type="region of interest" description="Disordered" evidence="1">
    <location>
        <begin position="30"/>
        <end position="56"/>
    </location>
</feature>